<proteinExistence type="predicted"/>
<keyword evidence="3" id="KW-1185">Reference proteome</keyword>
<protein>
    <recommendedName>
        <fullName evidence="1">Triacylglycerol lipase N-terminal domain-containing protein</fullName>
    </recommendedName>
</protein>
<dbReference type="PANTHER" id="PTHR14226:SF66">
    <property type="entry name" value="TRIACYLGLYCEROL LIPASE PTL2"/>
    <property type="match status" value="1"/>
</dbReference>
<evidence type="ECO:0000313" key="2">
    <source>
        <dbReference type="EMBL" id="CAI4218349.1"/>
    </source>
</evidence>
<reference evidence="2" key="1">
    <citation type="submission" date="2022-11" db="EMBL/GenBank/DDBJ databases">
        <authorList>
            <person name="Scott C."/>
            <person name="Bruce N."/>
        </authorList>
    </citation>
    <scope>NUCLEOTIDE SEQUENCE</scope>
</reference>
<name>A0A9P1MCG7_9PEZI</name>
<dbReference type="Pfam" id="PF11815">
    <property type="entry name" value="DUF3336"/>
    <property type="match status" value="1"/>
</dbReference>
<dbReference type="InterPro" id="IPR050301">
    <property type="entry name" value="NTE"/>
</dbReference>
<gene>
    <name evidence="2" type="ORF">PPNO1_LOCUS7939</name>
</gene>
<dbReference type="PANTHER" id="PTHR14226">
    <property type="entry name" value="NEUROPATHY TARGET ESTERASE/SWISS CHEESE D.MELANOGASTER"/>
    <property type="match status" value="1"/>
</dbReference>
<dbReference type="GO" id="GO:0004806">
    <property type="term" value="F:triacylglycerol lipase activity"/>
    <property type="evidence" value="ECO:0007669"/>
    <property type="project" value="InterPro"/>
</dbReference>
<dbReference type="InterPro" id="IPR021771">
    <property type="entry name" value="Triacylglycerol_lipase_N"/>
</dbReference>
<accession>A0A9P1MCG7</accession>
<comment type="caution">
    <text evidence="2">The sequence shown here is derived from an EMBL/GenBank/DDBJ whole genome shotgun (WGS) entry which is preliminary data.</text>
</comment>
<dbReference type="OrthoDB" id="15478at2759"/>
<dbReference type="InterPro" id="IPR016035">
    <property type="entry name" value="Acyl_Trfase/lysoPLipase"/>
</dbReference>
<organism evidence="2 3">
    <name type="scientific">Parascedosporium putredinis</name>
    <dbReference type="NCBI Taxonomy" id="1442378"/>
    <lineage>
        <taxon>Eukaryota</taxon>
        <taxon>Fungi</taxon>
        <taxon>Dikarya</taxon>
        <taxon>Ascomycota</taxon>
        <taxon>Pezizomycotina</taxon>
        <taxon>Sordariomycetes</taxon>
        <taxon>Hypocreomycetidae</taxon>
        <taxon>Microascales</taxon>
        <taxon>Microascaceae</taxon>
        <taxon>Parascedosporium</taxon>
    </lineage>
</organism>
<feature type="domain" description="Triacylglycerol lipase N-terminal" evidence="1">
    <location>
        <begin position="86"/>
        <end position="226"/>
    </location>
</feature>
<dbReference type="AlphaFoldDB" id="A0A9P1MCG7"/>
<sequence length="261" mass="29313">MSGRRNSFFQSSATKYGFAPEAFDPGSVPGIADDFSDPEGIEAFANALQAPEFHSAADELSSPSSASFTTIRSPRLISEDPHDETNTLASASGNADWVIAAKELDSFLGRQDWKEENEYAYYDSKTIRRVWDHMRKLRHKAESLEKSKNNETGKAKPVEELRVLAEACIKSNFVGVEGPRLYSQTYYGTKNLVQNYIDESEKTIKFLMNTKQLPNDERRVLFKHMHANFGRTALCLSGGATFAYYHFGVVRALLDADLCQR</sequence>
<evidence type="ECO:0000313" key="3">
    <source>
        <dbReference type="Proteomes" id="UP000838763"/>
    </source>
</evidence>
<dbReference type="EMBL" id="CALLCH030000017">
    <property type="protein sequence ID" value="CAI4218349.1"/>
    <property type="molecule type" value="Genomic_DNA"/>
</dbReference>
<evidence type="ECO:0000259" key="1">
    <source>
        <dbReference type="Pfam" id="PF11815"/>
    </source>
</evidence>
<dbReference type="SUPFAM" id="SSF52151">
    <property type="entry name" value="FabD/lysophospholipase-like"/>
    <property type="match status" value="1"/>
</dbReference>
<dbReference type="GO" id="GO:0006629">
    <property type="term" value="P:lipid metabolic process"/>
    <property type="evidence" value="ECO:0007669"/>
    <property type="project" value="InterPro"/>
</dbReference>
<dbReference type="Proteomes" id="UP000838763">
    <property type="component" value="Unassembled WGS sequence"/>
</dbReference>